<evidence type="ECO:0000313" key="3">
    <source>
        <dbReference type="Proteomes" id="UP000769157"/>
    </source>
</evidence>
<dbReference type="GeneID" id="70232921"/>
<evidence type="ECO:0000313" key="2">
    <source>
        <dbReference type="EMBL" id="KAH3670438.1"/>
    </source>
</evidence>
<comment type="caution">
    <text evidence="2">The sequence shown here is derived from an EMBL/GenBank/DDBJ whole genome shotgun (WGS) entry which is preliminary data.</text>
</comment>
<protein>
    <submittedName>
        <fullName evidence="2">Uncharacterized protein</fullName>
    </submittedName>
</protein>
<reference evidence="2" key="1">
    <citation type="journal article" date="2021" name="Open Biol.">
        <title>Shared evolutionary footprints suggest mitochondrial oxidative damage underlies multiple complex I losses in fungi.</title>
        <authorList>
            <person name="Schikora-Tamarit M.A."/>
            <person name="Marcet-Houben M."/>
            <person name="Nosek J."/>
            <person name="Gabaldon T."/>
        </authorList>
    </citation>
    <scope>NUCLEOTIDE SEQUENCE</scope>
    <source>
        <strain evidence="2">CBS6075</strain>
    </source>
</reference>
<proteinExistence type="predicted"/>
<dbReference type="EMBL" id="JAEUBE010000087">
    <property type="protein sequence ID" value="KAH3670438.1"/>
    <property type="molecule type" value="Genomic_DNA"/>
</dbReference>
<reference evidence="2" key="2">
    <citation type="submission" date="2021-01" db="EMBL/GenBank/DDBJ databases">
        <authorList>
            <person name="Schikora-Tamarit M.A."/>
        </authorList>
    </citation>
    <scope>NUCLEOTIDE SEQUENCE</scope>
    <source>
        <strain evidence="2">CBS6075</strain>
    </source>
</reference>
<gene>
    <name evidence="2" type="ORF">OGAPHI_000953</name>
</gene>
<organism evidence="2 3">
    <name type="scientific">Ogataea philodendri</name>
    <dbReference type="NCBI Taxonomy" id="1378263"/>
    <lineage>
        <taxon>Eukaryota</taxon>
        <taxon>Fungi</taxon>
        <taxon>Dikarya</taxon>
        <taxon>Ascomycota</taxon>
        <taxon>Saccharomycotina</taxon>
        <taxon>Pichiomycetes</taxon>
        <taxon>Pichiales</taxon>
        <taxon>Pichiaceae</taxon>
        <taxon>Ogataea</taxon>
    </lineage>
</organism>
<dbReference type="AlphaFoldDB" id="A0A9P8PDU7"/>
<evidence type="ECO:0000256" key="1">
    <source>
        <dbReference type="SAM" id="MobiDB-lite"/>
    </source>
</evidence>
<dbReference type="RefSeq" id="XP_046063863.1">
    <property type="nucleotide sequence ID" value="XM_046209104.1"/>
</dbReference>
<dbReference type="Proteomes" id="UP000769157">
    <property type="component" value="Unassembled WGS sequence"/>
</dbReference>
<sequence>MEITTPPLSLRNRCELRAIILAWSGWATSANTTSTIPINILIHNTFWSDNVSNVRNRGTGSCSQIENFLAWSNEQLVQTTHNTSSKLRSEWIPNSVLHLGCWGGLVLGWLVDGYSLFTVNRLSCCQVLGHKQILLSSGNVNSVVSVWFDYHLGAGTTFASASTASSSTGSSTSSTSSTSTTTGTTTSSKRTATSAKRTATGSSSGSPSESTTTSSAAASAASV</sequence>
<keyword evidence="3" id="KW-1185">Reference proteome</keyword>
<accession>A0A9P8PDU7</accession>
<feature type="region of interest" description="Disordered" evidence="1">
    <location>
        <begin position="160"/>
        <end position="223"/>
    </location>
</feature>
<name>A0A9P8PDU7_9ASCO</name>